<evidence type="ECO:0000259" key="9">
    <source>
        <dbReference type="PROSITE" id="PS50928"/>
    </source>
</evidence>
<reference evidence="10 11" key="1">
    <citation type="submission" date="2019-01" db="EMBL/GenBank/DDBJ databases">
        <authorList>
            <consortium name="Pathogen Informatics"/>
        </authorList>
    </citation>
    <scope>NUCLEOTIDE SEQUENCE [LARGE SCALE GENOMIC DNA]</scope>
    <source>
        <strain evidence="10 11">NCTC10166</strain>
    </source>
</reference>
<dbReference type="PANTHER" id="PTHR43848">
    <property type="entry name" value="PUTRESCINE TRANSPORT SYSTEM PERMEASE PROTEIN POTI"/>
    <property type="match status" value="1"/>
</dbReference>
<feature type="transmembrane region" description="Helical" evidence="8">
    <location>
        <begin position="193"/>
        <end position="214"/>
    </location>
</feature>
<dbReference type="InterPro" id="IPR051789">
    <property type="entry name" value="Bact_Polyamine_Transport"/>
</dbReference>
<evidence type="ECO:0000256" key="1">
    <source>
        <dbReference type="ARBA" id="ARBA00004651"/>
    </source>
</evidence>
<dbReference type="PANTHER" id="PTHR43848:SF2">
    <property type="entry name" value="PUTRESCINE TRANSPORT SYSTEM PERMEASE PROTEIN POTI"/>
    <property type="match status" value="1"/>
</dbReference>
<gene>
    <name evidence="10" type="ORF">NCTC10166_00394</name>
</gene>
<dbReference type="AlphaFoldDB" id="A0A449A5J7"/>
<evidence type="ECO:0000256" key="2">
    <source>
        <dbReference type="ARBA" id="ARBA00007069"/>
    </source>
</evidence>
<keyword evidence="4" id="KW-1003">Cell membrane</keyword>
<evidence type="ECO:0000256" key="7">
    <source>
        <dbReference type="ARBA" id="ARBA00023136"/>
    </source>
</evidence>
<evidence type="ECO:0000313" key="11">
    <source>
        <dbReference type="Proteomes" id="UP000289440"/>
    </source>
</evidence>
<name>A0A449A5J7_9BACT</name>
<keyword evidence="5 8" id="KW-0812">Transmembrane</keyword>
<dbReference type="EMBL" id="LR214951">
    <property type="protein sequence ID" value="VEU59423.1"/>
    <property type="molecule type" value="Genomic_DNA"/>
</dbReference>
<feature type="transmembrane region" description="Helical" evidence="8">
    <location>
        <begin position="117"/>
        <end position="138"/>
    </location>
</feature>
<dbReference type="SUPFAM" id="SSF161098">
    <property type="entry name" value="MetI-like"/>
    <property type="match status" value="1"/>
</dbReference>
<keyword evidence="6 8" id="KW-1133">Transmembrane helix</keyword>
<comment type="subcellular location">
    <subcellularLocation>
        <location evidence="1">Cell membrane</location>
        <topology evidence="1">Multi-pass membrane protein</topology>
    </subcellularLocation>
</comment>
<evidence type="ECO:0000256" key="4">
    <source>
        <dbReference type="ARBA" id="ARBA00022475"/>
    </source>
</evidence>
<dbReference type="KEGG" id="mnu:NCTC10166_00394"/>
<feature type="transmembrane region" description="Helical" evidence="8">
    <location>
        <begin position="18"/>
        <end position="38"/>
    </location>
</feature>
<dbReference type="GO" id="GO:0005886">
    <property type="term" value="C:plasma membrane"/>
    <property type="evidence" value="ECO:0007669"/>
    <property type="project" value="UniProtKB-SubCell"/>
</dbReference>
<evidence type="ECO:0000256" key="5">
    <source>
        <dbReference type="ARBA" id="ARBA00022692"/>
    </source>
</evidence>
<evidence type="ECO:0000256" key="6">
    <source>
        <dbReference type="ARBA" id="ARBA00022989"/>
    </source>
</evidence>
<dbReference type="Gene3D" id="1.10.3720.10">
    <property type="entry name" value="MetI-like"/>
    <property type="match status" value="1"/>
</dbReference>
<feature type="domain" description="ABC transmembrane type-1" evidence="9">
    <location>
        <begin position="71"/>
        <end position="260"/>
    </location>
</feature>
<dbReference type="OrthoDB" id="9782004at2"/>
<feature type="transmembrane region" description="Helical" evidence="8">
    <location>
        <begin position="144"/>
        <end position="165"/>
    </location>
</feature>
<feature type="transmembrane region" description="Helical" evidence="8">
    <location>
        <begin position="241"/>
        <end position="263"/>
    </location>
</feature>
<dbReference type="PROSITE" id="PS50928">
    <property type="entry name" value="ABC_TM1"/>
    <property type="match status" value="1"/>
</dbReference>
<comment type="similarity">
    <text evidence="2">Belongs to the binding-protein-dependent transport system permease family. CysTW subfamily.</text>
</comment>
<sequence length="274" mass="31445">MSKIWDFFQKHEIFKKTYVWIIIIAFYIPLLLGAIFSFNKPSDKGFVSTSWNKHTFEGYVYLVSDNFINALINSLIIGIVTVFFVLVISLFTVFSIWKQKLKLPKRYVNITSNIPLINPDIITAISLAIILSFLFGILNSNNEGMIRAIISHITMTLPYGILLMYPRSENFSMSVYEASQDLGYSKLQTWFRVYLFHMIPSIFFSSVVVFFFSFDDFIITRITSNASTIGVNLYQGQFKTWSLALGTIMLCATLIGNVVWIIIKLKKGKKHAKV</sequence>
<dbReference type="GO" id="GO:0055085">
    <property type="term" value="P:transmembrane transport"/>
    <property type="evidence" value="ECO:0007669"/>
    <property type="project" value="InterPro"/>
</dbReference>
<feature type="transmembrane region" description="Helical" evidence="8">
    <location>
        <begin position="70"/>
        <end position="97"/>
    </location>
</feature>
<dbReference type="CDD" id="cd06261">
    <property type="entry name" value="TM_PBP2"/>
    <property type="match status" value="1"/>
</dbReference>
<keyword evidence="11" id="KW-1185">Reference proteome</keyword>
<protein>
    <submittedName>
        <fullName evidence="10">Spermidine/putrescine ABC transporter membrane protein</fullName>
    </submittedName>
</protein>
<dbReference type="InterPro" id="IPR035906">
    <property type="entry name" value="MetI-like_sf"/>
</dbReference>
<dbReference type="Proteomes" id="UP000289440">
    <property type="component" value="Chromosome"/>
</dbReference>
<dbReference type="RefSeq" id="WP_129719812.1">
    <property type="nucleotide sequence ID" value="NZ_LR214951.1"/>
</dbReference>
<evidence type="ECO:0000256" key="8">
    <source>
        <dbReference type="SAM" id="Phobius"/>
    </source>
</evidence>
<evidence type="ECO:0000256" key="3">
    <source>
        <dbReference type="ARBA" id="ARBA00022448"/>
    </source>
</evidence>
<organism evidence="10 11">
    <name type="scientific">Mesomycoplasma neurolyticum</name>
    <dbReference type="NCBI Taxonomy" id="2120"/>
    <lineage>
        <taxon>Bacteria</taxon>
        <taxon>Bacillati</taxon>
        <taxon>Mycoplasmatota</taxon>
        <taxon>Mycoplasmoidales</taxon>
        <taxon>Metamycoplasmataceae</taxon>
        <taxon>Mesomycoplasma</taxon>
    </lineage>
</organism>
<evidence type="ECO:0000313" key="10">
    <source>
        <dbReference type="EMBL" id="VEU59423.1"/>
    </source>
</evidence>
<keyword evidence="7 8" id="KW-0472">Membrane</keyword>
<keyword evidence="3" id="KW-0813">Transport</keyword>
<proteinExistence type="inferred from homology"/>
<accession>A0A449A5J7</accession>
<dbReference type="InterPro" id="IPR000515">
    <property type="entry name" value="MetI-like"/>
</dbReference>